<gene>
    <name evidence="2" type="ORF">B1B_06144</name>
    <name evidence="1" type="ORF">B2A_09741</name>
</gene>
<reference evidence="2" key="2">
    <citation type="journal article" date="2014" name="ISME J.">
        <title>Microbial stratification in low pH oxic and suboxic macroscopic growths along an acid mine drainage.</title>
        <authorList>
            <person name="Mendez-Garcia C."/>
            <person name="Mesa V."/>
            <person name="Sprenger R.R."/>
            <person name="Richter M."/>
            <person name="Diez M.S."/>
            <person name="Solano J."/>
            <person name="Bargiela R."/>
            <person name="Golyshina O.V."/>
            <person name="Manteca A."/>
            <person name="Ramos J.L."/>
            <person name="Gallego J.R."/>
            <person name="Llorente I."/>
            <person name="Martins Dos Santos V.A."/>
            <person name="Jensen O.N."/>
            <person name="Pelaez A.I."/>
            <person name="Sanchez J."/>
            <person name="Ferrer M."/>
        </authorList>
    </citation>
    <scope>NUCLEOTIDE SEQUENCE</scope>
</reference>
<evidence type="ECO:0000313" key="1">
    <source>
        <dbReference type="EMBL" id="EQD43735.1"/>
    </source>
</evidence>
<protein>
    <submittedName>
        <fullName evidence="2">Uncharacterized protein</fullName>
    </submittedName>
</protein>
<dbReference type="EMBL" id="AUZY01003912">
    <property type="protein sequence ID" value="EQD66421.1"/>
    <property type="molecule type" value="Genomic_DNA"/>
</dbReference>
<dbReference type="AlphaFoldDB" id="T1B0P8"/>
<comment type="caution">
    <text evidence="2">The sequence shown here is derived from an EMBL/GenBank/DDBJ whole genome shotgun (WGS) entry which is preliminary data.</text>
</comment>
<reference evidence="2" key="1">
    <citation type="submission" date="2013-08" db="EMBL/GenBank/DDBJ databases">
        <authorList>
            <person name="Mendez C."/>
            <person name="Richter M."/>
            <person name="Ferrer M."/>
            <person name="Sanchez J."/>
        </authorList>
    </citation>
    <scope>NUCLEOTIDE SEQUENCE</scope>
</reference>
<dbReference type="EMBL" id="AUZZ01007044">
    <property type="protein sequence ID" value="EQD43735.1"/>
    <property type="molecule type" value="Genomic_DNA"/>
</dbReference>
<proteinExistence type="predicted"/>
<evidence type="ECO:0000313" key="2">
    <source>
        <dbReference type="EMBL" id="EQD66421.1"/>
    </source>
</evidence>
<sequence>MHTRFACLALILAALVAPAIHAAEAKPFGVDIGHATLADVRQVVGTRTALHPDGLSAVTRGPMLAGNGQGLGTPDVEGVRFIFGPHGTLQAVTIRLPNGGMGYPLFKRYRNLLAEHYRKVADREAFVGEQYARFIANNAVITLESPQMAFNMNLIYASPKAETEMHHYEAVLVARRRAAEAKGL</sequence>
<accession>T1B0P8</accession>
<name>T1B0P8_9ZZZZ</name>
<organism evidence="2">
    <name type="scientific">mine drainage metagenome</name>
    <dbReference type="NCBI Taxonomy" id="410659"/>
    <lineage>
        <taxon>unclassified sequences</taxon>
        <taxon>metagenomes</taxon>
        <taxon>ecological metagenomes</taxon>
    </lineage>
</organism>